<dbReference type="InterPro" id="IPR036188">
    <property type="entry name" value="FAD/NAD-bd_sf"/>
</dbReference>
<proteinExistence type="predicted"/>
<evidence type="ECO:0000313" key="3">
    <source>
        <dbReference type="EMBL" id="QUH30703.1"/>
    </source>
</evidence>
<accession>A0A8J8MDA1</accession>
<dbReference type="Gene3D" id="3.50.50.60">
    <property type="entry name" value="FAD/NAD(P)-binding domain"/>
    <property type="match status" value="2"/>
</dbReference>
<dbReference type="InterPro" id="IPR051691">
    <property type="entry name" value="Metab_Enz_Cyan_OpOx_G3PDH"/>
</dbReference>
<dbReference type="PRINTS" id="PR00469">
    <property type="entry name" value="PNDRDTASEII"/>
</dbReference>
<organism evidence="3 4">
    <name type="scientific">Vallitalea guaymasensis</name>
    <dbReference type="NCBI Taxonomy" id="1185412"/>
    <lineage>
        <taxon>Bacteria</taxon>
        <taxon>Bacillati</taxon>
        <taxon>Bacillota</taxon>
        <taxon>Clostridia</taxon>
        <taxon>Lachnospirales</taxon>
        <taxon>Vallitaleaceae</taxon>
        <taxon>Vallitalea</taxon>
    </lineage>
</organism>
<dbReference type="Pfam" id="PF07992">
    <property type="entry name" value="Pyr_redox_2"/>
    <property type="match status" value="1"/>
</dbReference>
<dbReference type="Proteomes" id="UP000677305">
    <property type="component" value="Chromosome"/>
</dbReference>
<dbReference type="KEGG" id="vgu:HYG85_17980"/>
<dbReference type="GO" id="GO:0016491">
    <property type="term" value="F:oxidoreductase activity"/>
    <property type="evidence" value="ECO:0007669"/>
    <property type="project" value="UniProtKB-KW"/>
</dbReference>
<dbReference type="RefSeq" id="WP_212690841.1">
    <property type="nucleotide sequence ID" value="NZ_CP058561.1"/>
</dbReference>
<dbReference type="PRINTS" id="PR00368">
    <property type="entry name" value="FADPNR"/>
</dbReference>
<gene>
    <name evidence="3" type="ORF">HYG85_17980</name>
</gene>
<evidence type="ECO:0000313" key="4">
    <source>
        <dbReference type="Proteomes" id="UP000677305"/>
    </source>
</evidence>
<reference evidence="3 4" key="1">
    <citation type="submission" date="2020-07" db="EMBL/GenBank/DDBJ databases">
        <title>Vallitalea guaymasensis genome.</title>
        <authorList>
            <person name="Postec A."/>
        </authorList>
    </citation>
    <scope>NUCLEOTIDE SEQUENCE [LARGE SCALE GENOMIC DNA]</scope>
    <source>
        <strain evidence="3 4">Ra1766G1</strain>
    </source>
</reference>
<evidence type="ECO:0000259" key="2">
    <source>
        <dbReference type="Pfam" id="PF07992"/>
    </source>
</evidence>
<dbReference type="AlphaFoldDB" id="A0A8J8MDA1"/>
<dbReference type="EMBL" id="CP058561">
    <property type="protein sequence ID" value="QUH30703.1"/>
    <property type="molecule type" value="Genomic_DNA"/>
</dbReference>
<protein>
    <submittedName>
        <fullName evidence="3">FAD-dependent oxidoreductase</fullName>
    </submittedName>
</protein>
<dbReference type="InterPro" id="IPR023753">
    <property type="entry name" value="FAD/NAD-binding_dom"/>
</dbReference>
<dbReference type="PANTHER" id="PTHR42949:SF3">
    <property type="entry name" value="ANAEROBIC GLYCEROL-3-PHOSPHATE DEHYDROGENASE SUBUNIT B"/>
    <property type="match status" value="1"/>
</dbReference>
<feature type="domain" description="FAD/NAD(P)-binding" evidence="2">
    <location>
        <begin position="7"/>
        <end position="305"/>
    </location>
</feature>
<sequence length="420" mass="46337">MKYIETDVAVIGGGPAGLAAATEAKRQGVENVLIIERDVELGGILQQCIHDGFGLHRFGKRLSGCEYAENFIEEVDNQDIDVKIKTIVLEITKEKIIYAMNESEGMMRIKCGAIILAMGCRERTRSQVFIWGTRPSGVLTAGTVQRYINMEGYLPGKKAVILGSGDIGLIMARRMTLEGIKVEGVYELMSSPGGLTRNICQCLDDYNIPMHLSTTVVRIHGNKKLEGVTVAQVDNNRNPIKGTEKYIECDLLVLAVGLIPENELSRKLEVKIDPRTKGPVVDESFMTSVEGVFAAGNVVTVFDLVDYVSITGEIAGRGAARYLEGNLNLKDEYQSVVPGENVNFVVPQIIRKNNLEEQLPIYFRVKQKEKKVKVIGEIDGEICLDKKHVVVLPPEMIVENIKSEKIKSSNNELTISVKVG</sequence>
<evidence type="ECO:0000256" key="1">
    <source>
        <dbReference type="ARBA" id="ARBA00023002"/>
    </source>
</evidence>
<keyword evidence="4" id="KW-1185">Reference proteome</keyword>
<name>A0A8J8MDA1_9FIRM</name>
<dbReference type="PANTHER" id="PTHR42949">
    <property type="entry name" value="ANAEROBIC GLYCEROL-3-PHOSPHATE DEHYDROGENASE SUBUNIT B"/>
    <property type="match status" value="1"/>
</dbReference>
<keyword evidence="1" id="KW-0560">Oxidoreductase</keyword>
<dbReference type="SUPFAM" id="SSF51905">
    <property type="entry name" value="FAD/NAD(P)-binding domain"/>
    <property type="match status" value="1"/>
</dbReference>